<dbReference type="EMBL" id="AFBI03000079">
    <property type="protein sequence ID" value="EJW02296.1"/>
    <property type="molecule type" value="Genomic_DNA"/>
</dbReference>
<evidence type="ECO:0000313" key="3">
    <source>
        <dbReference type="Proteomes" id="UP000003163"/>
    </source>
</evidence>
<dbReference type="HOGENOM" id="CLU_2306064_0_0_1"/>
<keyword evidence="3" id="KW-1185">Reference proteome</keyword>
<dbReference type="Proteomes" id="UP000003163">
    <property type="component" value="Unassembled WGS sequence"/>
</dbReference>
<comment type="caution">
    <text evidence="2">The sequence shown here is derived from an EMBL/GenBank/DDBJ whole genome shotgun (WGS) entry which is preliminary data.</text>
</comment>
<keyword evidence="1" id="KW-0812">Transmembrane</keyword>
<feature type="transmembrane region" description="Helical" evidence="1">
    <location>
        <begin position="21"/>
        <end position="41"/>
    </location>
</feature>
<evidence type="ECO:0000256" key="1">
    <source>
        <dbReference type="SAM" id="Phobius"/>
    </source>
</evidence>
<evidence type="ECO:0000313" key="2">
    <source>
        <dbReference type="EMBL" id="EJW02296.1"/>
    </source>
</evidence>
<reference evidence="2 3" key="1">
    <citation type="submission" date="2011-08" db="EMBL/GenBank/DDBJ databases">
        <authorList>
            <person name="Liu Z.J."/>
            <person name="Shi F.L."/>
            <person name="Lu J.Q."/>
            <person name="Li M."/>
            <person name="Wang Z.L."/>
        </authorList>
    </citation>
    <scope>NUCLEOTIDE SEQUENCE [LARGE SCALE GENOMIC DNA]</scope>
    <source>
        <strain evidence="2 3">USNM 41457</strain>
    </source>
</reference>
<keyword evidence="1" id="KW-0472">Membrane</keyword>
<accession>J9D382</accession>
<gene>
    <name evidence="2" type="ORF">EDEG_03260</name>
</gene>
<name>J9D382_EDHAE</name>
<organism evidence="2 3">
    <name type="scientific">Edhazardia aedis (strain USNM 41457)</name>
    <name type="common">Microsporidian parasite</name>
    <dbReference type="NCBI Taxonomy" id="1003232"/>
    <lineage>
        <taxon>Eukaryota</taxon>
        <taxon>Fungi</taxon>
        <taxon>Fungi incertae sedis</taxon>
        <taxon>Microsporidia</taxon>
        <taxon>Edhazardia</taxon>
    </lineage>
</organism>
<proteinExistence type="predicted"/>
<keyword evidence="1" id="KW-1133">Transmembrane helix</keyword>
<sequence length="100" mass="12194">MKLYLQMMIQKNFFLKNIFYLNQYCLKFYLIIFIIINLCFYTVNFVIISRCFLLNILPNFVIFSKLKNESDSLKYLYQTKYLMFDQYNAGKKAENICENL</sequence>
<reference evidence="3" key="2">
    <citation type="submission" date="2015-07" db="EMBL/GenBank/DDBJ databases">
        <title>Contrasting host-pathogen interactions and genome evolution in two generalist and specialist microsporidian pathogens of mosquitoes.</title>
        <authorList>
            <consortium name="The Broad Institute Genomics Platform"/>
            <consortium name="The Broad Institute Genome Sequencing Center for Infectious Disease"/>
            <person name="Cuomo C.A."/>
            <person name="Sanscrainte N.D."/>
            <person name="Goldberg J.M."/>
            <person name="Heiman D."/>
            <person name="Young S."/>
            <person name="Zeng Q."/>
            <person name="Becnel J.J."/>
            <person name="Birren B.W."/>
        </authorList>
    </citation>
    <scope>NUCLEOTIDE SEQUENCE [LARGE SCALE GENOMIC DNA]</scope>
    <source>
        <strain evidence="3">USNM 41457</strain>
    </source>
</reference>
<protein>
    <recommendedName>
        <fullName evidence="4">Transmembrane protein</fullName>
    </recommendedName>
</protein>
<dbReference type="InParanoid" id="J9D382"/>
<dbReference type="AlphaFoldDB" id="J9D382"/>
<evidence type="ECO:0008006" key="4">
    <source>
        <dbReference type="Google" id="ProtNLM"/>
    </source>
</evidence>
<dbReference type="VEuPathDB" id="MicrosporidiaDB:EDEG_03260"/>